<proteinExistence type="predicted"/>
<organism evidence="1 2">
    <name type="scientific">Eutrema salsugineum</name>
    <name type="common">Saltwater cress</name>
    <name type="synonym">Sisymbrium salsugineum</name>
    <dbReference type="NCBI Taxonomy" id="72664"/>
    <lineage>
        <taxon>Eukaryota</taxon>
        <taxon>Viridiplantae</taxon>
        <taxon>Streptophyta</taxon>
        <taxon>Embryophyta</taxon>
        <taxon>Tracheophyta</taxon>
        <taxon>Spermatophyta</taxon>
        <taxon>Magnoliopsida</taxon>
        <taxon>eudicotyledons</taxon>
        <taxon>Gunneridae</taxon>
        <taxon>Pentapetalae</taxon>
        <taxon>rosids</taxon>
        <taxon>malvids</taxon>
        <taxon>Brassicales</taxon>
        <taxon>Brassicaceae</taxon>
        <taxon>Eutremeae</taxon>
        <taxon>Eutrema</taxon>
    </lineage>
</organism>
<evidence type="ECO:0000313" key="2">
    <source>
        <dbReference type="Proteomes" id="UP000030689"/>
    </source>
</evidence>
<dbReference type="KEGG" id="eus:EUTSA_v10015469mg"/>
<name>V4LLH9_EUTSA</name>
<protein>
    <submittedName>
        <fullName evidence="1">Uncharacterized protein</fullName>
    </submittedName>
</protein>
<keyword evidence="2" id="KW-1185">Reference proteome</keyword>
<feature type="non-terminal residue" evidence="1">
    <location>
        <position position="63"/>
    </location>
</feature>
<sequence length="63" mass="7435">MSPFPLRKKKPNFSHFIIVFLFGRRTTRRHPTIFAIVPTMMALNDTDCECNQCSRRNPFFLST</sequence>
<reference evidence="1 2" key="1">
    <citation type="journal article" date="2013" name="Front. Plant Sci.">
        <title>The Reference Genome of the Halophytic Plant Eutrema salsugineum.</title>
        <authorList>
            <person name="Yang R."/>
            <person name="Jarvis D.E."/>
            <person name="Chen H."/>
            <person name="Beilstein M.A."/>
            <person name="Grimwood J."/>
            <person name="Jenkins J."/>
            <person name="Shu S."/>
            <person name="Prochnik S."/>
            <person name="Xin M."/>
            <person name="Ma C."/>
            <person name="Schmutz J."/>
            <person name="Wing R.A."/>
            <person name="Mitchell-Olds T."/>
            <person name="Schumaker K.S."/>
            <person name="Wang X."/>
        </authorList>
    </citation>
    <scope>NUCLEOTIDE SEQUENCE [LARGE SCALE GENOMIC DNA]</scope>
</reference>
<evidence type="ECO:0000313" key="1">
    <source>
        <dbReference type="EMBL" id="ESQ43322.1"/>
    </source>
</evidence>
<gene>
    <name evidence="1" type="ORF">EUTSA_v10015469mg</name>
</gene>
<dbReference type="AlphaFoldDB" id="V4LLH9"/>
<dbReference type="Gramene" id="ESQ43322">
    <property type="protein sequence ID" value="ESQ43322"/>
    <property type="gene ID" value="EUTSA_v10015469mg"/>
</dbReference>
<accession>V4LLH9</accession>
<dbReference type="EMBL" id="KI517464">
    <property type="protein sequence ID" value="ESQ43322.1"/>
    <property type="molecule type" value="Genomic_DNA"/>
</dbReference>
<dbReference type="Proteomes" id="UP000030689">
    <property type="component" value="Unassembled WGS sequence"/>
</dbReference>